<evidence type="ECO:0000313" key="4">
    <source>
        <dbReference type="EMBL" id="TYP91984.1"/>
    </source>
</evidence>
<dbReference type="Proteomes" id="UP000324595">
    <property type="component" value="Unassembled WGS sequence"/>
</dbReference>
<dbReference type="PANTHER" id="PTHR37507:SF2">
    <property type="entry name" value="SPORULATION PROTEIN YDCC"/>
    <property type="match status" value="1"/>
</dbReference>
<name>A0A5D3YI52_9BACT</name>
<dbReference type="Pfam" id="PF17131">
    <property type="entry name" value="LolA_like"/>
    <property type="match status" value="1"/>
</dbReference>
<dbReference type="InterPro" id="IPR052944">
    <property type="entry name" value="Sporulation_related"/>
</dbReference>
<evidence type="ECO:0000259" key="3">
    <source>
        <dbReference type="Pfam" id="PF17131"/>
    </source>
</evidence>
<evidence type="ECO:0000256" key="2">
    <source>
        <dbReference type="SAM" id="SignalP"/>
    </source>
</evidence>
<protein>
    <submittedName>
        <fullName evidence="4">Outer membrane lipoprotein-sorting protein</fullName>
    </submittedName>
</protein>
<keyword evidence="4" id="KW-0449">Lipoprotein</keyword>
<dbReference type="CDD" id="cd16329">
    <property type="entry name" value="LolA_like"/>
    <property type="match status" value="1"/>
</dbReference>
<organism evidence="4 5">
    <name type="scientific">Fodinibius salinus</name>
    <dbReference type="NCBI Taxonomy" id="860790"/>
    <lineage>
        <taxon>Bacteria</taxon>
        <taxon>Pseudomonadati</taxon>
        <taxon>Balneolota</taxon>
        <taxon>Balneolia</taxon>
        <taxon>Balneolales</taxon>
        <taxon>Balneolaceae</taxon>
        <taxon>Fodinibius</taxon>
    </lineage>
</organism>
<proteinExistence type="predicted"/>
<feature type="chain" id="PRO_5022750272" evidence="2">
    <location>
        <begin position="31"/>
        <end position="258"/>
    </location>
</feature>
<dbReference type="InterPro" id="IPR029046">
    <property type="entry name" value="LolA/LolB/LppX"/>
</dbReference>
<feature type="signal peptide" evidence="2">
    <location>
        <begin position="1"/>
        <end position="30"/>
    </location>
</feature>
<feature type="domain" description="Uncharacterized protein TP-0789" evidence="3">
    <location>
        <begin position="74"/>
        <end position="255"/>
    </location>
</feature>
<sequence length="258" mass="29581">MKPMNINKSLSLKSLLILGVALLFARPAQSQDATEIVRKANEKMQGKSSQVKMTMQIVRPNWERSISMKAWSKGQDYSLILITGPARDKGSAYLKRGNEIWNWQPSINRTIKMPPSMMSQSWMGSDFSNNDLVRESSIVVDYNHTLLGDSTLSGYDSYKIEMIPKPEAPVVWGKVISFISKDKYMQLRAEFYDEDGELVRLMKGSKVKEMDGRIVPTRMEMIPVDEKGNKTVINYDKMEFNIDISQRFFSIQNMKNVE</sequence>
<dbReference type="Gene3D" id="2.50.20.10">
    <property type="entry name" value="Lipoprotein localisation LolA/LolB/LppX"/>
    <property type="match status" value="1"/>
</dbReference>
<reference evidence="4 5" key="1">
    <citation type="submission" date="2019-07" db="EMBL/GenBank/DDBJ databases">
        <title>Genomic Encyclopedia of Archaeal and Bacterial Type Strains, Phase II (KMG-II): from individual species to whole genera.</title>
        <authorList>
            <person name="Goeker M."/>
        </authorList>
    </citation>
    <scope>NUCLEOTIDE SEQUENCE [LARGE SCALE GENOMIC DNA]</scope>
    <source>
        <strain evidence="4 5">DSM 21935</strain>
    </source>
</reference>
<dbReference type="InterPro" id="IPR033399">
    <property type="entry name" value="TP_0789-like"/>
</dbReference>
<evidence type="ECO:0000256" key="1">
    <source>
        <dbReference type="ARBA" id="ARBA00022729"/>
    </source>
</evidence>
<comment type="caution">
    <text evidence="4">The sequence shown here is derived from an EMBL/GenBank/DDBJ whole genome shotgun (WGS) entry which is preliminary data.</text>
</comment>
<keyword evidence="5" id="KW-1185">Reference proteome</keyword>
<dbReference type="AlphaFoldDB" id="A0A5D3YI52"/>
<dbReference type="EMBL" id="VNHY01000004">
    <property type="protein sequence ID" value="TYP91984.1"/>
    <property type="molecule type" value="Genomic_DNA"/>
</dbReference>
<dbReference type="PANTHER" id="PTHR37507">
    <property type="entry name" value="SPORULATION PROTEIN YDCC"/>
    <property type="match status" value="1"/>
</dbReference>
<keyword evidence="1 2" id="KW-0732">Signal</keyword>
<dbReference type="SUPFAM" id="SSF89392">
    <property type="entry name" value="Prokaryotic lipoproteins and lipoprotein localization factors"/>
    <property type="match status" value="1"/>
</dbReference>
<gene>
    <name evidence="4" type="ORF">LX73_2227</name>
</gene>
<accession>A0A5D3YI52</accession>
<evidence type="ECO:0000313" key="5">
    <source>
        <dbReference type="Proteomes" id="UP000324595"/>
    </source>
</evidence>